<name>A0AAP6GD77_AERME</name>
<sequence>MNMPRQTGVTIVPILPFIIGGIIFSYVFGLAEHWIEAGSNLPYIFSPLFLALIGAIWPLLKESNELRELDSITDTERARLSKMVSMAQSSLSWCILFLFFFCFSTSILTYLSSVDIISYKWSFRWLGFCVGISTGILYITVSIRIKLYNCKSDILSRIQDMKQRRKLIKRAKPKPVSNKDQNK</sequence>
<dbReference type="EMBL" id="JAWZXF010000015">
    <property type="protein sequence ID" value="MDX7923122.1"/>
    <property type="molecule type" value="Genomic_DNA"/>
</dbReference>
<dbReference type="Proteomes" id="UP001285835">
    <property type="component" value="Unassembled WGS sequence"/>
</dbReference>
<feature type="transmembrane region" description="Helical" evidence="1">
    <location>
        <begin position="123"/>
        <end position="141"/>
    </location>
</feature>
<feature type="transmembrane region" description="Helical" evidence="1">
    <location>
        <begin position="91"/>
        <end position="111"/>
    </location>
</feature>
<organism evidence="2 3">
    <name type="scientific">Aeromonas media</name>
    <dbReference type="NCBI Taxonomy" id="651"/>
    <lineage>
        <taxon>Bacteria</taxon>
        <taxon>Pseudomonadati</taxon>
        <taxon>Pseudomonadota</taxon>
        <taxon>Gammaproteobacteria</taxon>
        <taxon>Aeromonadales</taxon>
        <taxon>Aeromonadaceae</taxon>
        <taxon>Aeromonas</taxon>
    </lineage>
</organism>
<dbReference type="AlphaFoldDB" id="A0AAP6GD77"/>
<dbReference type="RefSeq" id="WP_319917472.1">
    <property type="nucleotide sequence ID" value="NZ_JAWZXF010000015.1"/>
</dbReference>
<reference evidence="2" key="1">
    <citation type="submission" date="2023-11" db="EMBL/GenBank/DDBJ databases">
        <title>WGS of Aeromonas in Northern Israel.</title>
        <authorList>
            <person name="Hershko Y."/>
        </authorList>
    </citation>
    <scope>NUCLEOTIDE SEQUENCE</scope>
    <source>
        <strain evidence="2">02297</strain>
    </source>
</reference>
<protein>
    <submittedName>
        <fullName evidence="2">Uncharacterized protein</fullName>
    </submittedName>
</protein>
<evidence type="ECO:0000313" key="2">
    <source>
        <dbReference type="EMBL" id="MDX7923122.1"/>
    </source>
</evidence>
<keyword evidence="1" id="KW-0812">Transmembrane</keyword>
<evidence type="ECO:0000313" key="3">
    <source>
        <dbReference type="Proteomes" id="UP001285835"/>
    </source>
</evidence>
<proteinExistence type="predicted"/>
<keyword evidence="1" id="KW-1133">Transmembrane helix</keyword>
<evidence type="ECO:0000256" key="1">
    <source>
        <dbReference type="SAM" id="Phobius"/>
    </source>
</evidence>
<accession>A0AAP6GD77</accession>
<feature type="transmembrane region" description="Helical" evidence="1">
    <location>
        <begin position="41"/>
        <end position="60"/>
    </location>
</feature>
<gene>
    <name evidence="2" type="ORF">SJS82_14425</name>
</gene>
<keyword evidence="1" id="KW-0472">Membrane</keyword>
<feature type="transmembrane region" description="Helical" evidence="1">
    <location>
        <begin position="7"/>
        <end position="29"/>
    </location>
</feature>
<comment type="caution">
    <text evidence="2">The sequence shown here is derived from an EMBL/GenBank/DDBJ whole genome shotgun (WGS) entry which is preliminary data.</text>
</comment>